<sequence>MQLTVKGFLSTLTSDQRWGVMVEFDEVEPEKFGRLVAAAPDWVQWMG</sequence>
<organism evidence="1 2">
    <name type="scientific">Mojavia pulchra JT2-VF2</name>
    <dbReference type="NCBI Taxonomy" id="287848"/>
    <lineage>
        <taxon>Bacteria</taxon>
        <taxon>Bacillati</taxon>
        <taxon>Cyanobacteriota</taxon>
        <taxon>Cyanophyceae</taxon>
        <taxon>Nostocales</taxon>
        <taxon>Nostocaceae</taxon>
    </lineage>
</organism>
<accession>A0A951Q4K5</accession>
<dbReference type="AlphaFoldDB" id="A0A951Q4K5"/>
<dbReference type="Proteomes" id="UP000715781">
    <property type="component" value="Unassembled WGS sequence"/>
</dbReference>
<protein>
    <submittedName>
        <fullName evidence="1">Uncharacterized protein</fullName>
    </submittedName>
</protein>
<gene>
    <name evidence="1" type="ORF">KME32_26660</name>
</gene>
<evidence type="ECO:0000313" key="1">
    <source>
        <dbReference type="EMBL" id="MBW4564643.1"/>
    </source>
</evidence>
<reference evidence="1" key="1">
    <citation type="submission" date="2021-05" db="EMBL/GenBank/DDBJ databases">
        <authorList>
            <person name="Pietrasiak N."/>
            <person name="Ward R."/>
            <person name="Stajich J.E."/>
            <person name="Kurbessoian T."/>
        </authorList>
    </citation>
    <scope>NUCLEOTIDE SEQUENCE</scope>
    <source>
        <strain evidence="1">JT2-VF2</strain>
    </source>
</reference>
<dbReference type="EMBL" id="JAHHHN010000024">
    <property type="protein sequence ID" value="MBW4564643.1"/>
    <property type="molecule type" value="Genomic_DNA"/>
</dbReference>
<proteinExistence type="predicted"/>
<evidence type="ECO:0000313" key="2">
    <source>
        <dbReference type="Proteomes" id="UP000715781"/>
    </source>
</evidence>
<comment type="caution">
    <text evidence="1">The sequence shown here is derived from an EMBL/GenBank/DDBJ whole genome shotgun (WGS) entry which is preliminary data.</text>
</comment>
<name>A0A951Q4K5_9NOST</name>
<reference evidence="1" key="2">
    <citation type="journal article" date="2022" name="Microbiol. Resour. Announc.">
        <title>Metagenome Sequencing to Explore Phylogenomics of Terrestrial Cyanobacteria.</title>
        <authorList>
            <person name="Ward R.D."/>
            <person name="Stajich J.E."/>
            <person name="Johansen J.R."/>
            <person name="Huntemann M."/>
            <person name="Clum A."/>
            <person name="Foster B."/>
            <person name="Foster B."/>
            <person name="Roux S."/>
            <person name="Palaniappan K."/>
            <person name="Varghese N."/>
            <person name="Mukherjee S."/>
            <person name="Reddy T.B.K."/>
            <person name="Daum C."/>
            <person name="Copeland A."/>
            <person name="Chen I.A."/>
            <person name="Ivanova N.N."/>
            <person name="Kyrpides N.C."/>
            <person name="Shapiro N."/>
            <person name="Eloe-Fadrosh E.A."/>
            <person name="Pietrasiak N."/>
        </authorList>
    </citation>
    <scope>NUCLEOTIDE SEQUENCE</scope>
    <source>
        <strain evidence="1">JT2-VF2</strain>
    </source>
</reference>